<dbReference type="EMBL" id="RJNF01000006">
    <property type="protein sequence ID" value="RSI58922.1"/>
    <property type="molecule type" value="Genomic_DNA"/>
</dbReference>
<reference evidence="1 2" key="1">
    <citation type="submission" date="2018-11" db="EMBL/GenBank/DDBJ databases">
        <title>Species Designations Belie Phenotypic and Genotypic Heterogeneity in Oral Streptococci.</title>
        <authorList>
            <person name="Velsko I."/>
        </authorList>
    </citation>
    <scope>NUCLEOTIDE SEQUENCE [LARGE SCALE GENOMIC DNA]</scope>
    <source>
        <strain evidence="1 2">BCC42</strain>
    </source>
</reference>
<dbReference type="InterPro" id="IPR038056">
    <property type="entry name" value="YjbR-like_sf"/>
</dbReference>
<evidence type="ECO:0000313" key="2">
    <source>
        <dbReference type="Proteomes" id="UP000273998"/>
    </source>
</evidence>
<dbReference type="Gene3D" id="3.90.1150.30">
    <property type="match status" value="1"/>
</dbReference>
<dbReference type="PANTHER" id="PTHR35145:SF1">
    <property type="entry name" value="CYTOPLASMIC PROTEIN"/>
    <property type="match status" value="1"/>
</dbReference>
<dbReference type="SUPFAM" id="SSF142906">
    <property type="entry name" value="YjbR-like"/>
    <property type="match status" value="1"/>
</dbReference>
<dbReference type="AlphaFoldDB" id="A0AAX1YD40"/>
<dbReference type="InterPro" id="IPR058532">
    <property type="entry name" value="YjbR/MT2646/Rv2570-like"/>
</dbReference>
<dbReference type="Pfam" id="PF04237">
    <property type="entry name" value="YjbR"/>
    <property type="match status" value="1"/>
</dbReference>
<sequence length="370" mass="42440">MSLSQLLFFRKKGEPMTFEDAYFKKKVLKPDSLEPFGFTATEQGYEFRKPLIAEELEAQLLIDSEGKLTGQVVDIDLNEPYDTFRSSQATGTYVGQVREAYGELLSQVADSCYEDQLFSSPQANRLARFLVQEFSDQADRPFEKEPSYLSFRVAGKWYALLFPLKGEKLGLSGAKADLVYDVVNLKVDPKQMDQLMKMDGIFPSYHMSKKTWISLVLDDTLPDQTVFELLRNSRSLVAPKHLRKASEPHYWLIPANLKYYDIGEEFSASAEILWTQKASMQKGDFVAIYITAPTKAIRYVCQVLESNIPNQGYREEESIKELMRIKPLYTFNDTDFDSDRLKSLGIKTVRGPRHMTEELVQALSPYLKEK</sequence>
<evidence type="ECO:0000313" key="1">
    <source>
        <dbReference type="EMBL" id="RSI58922.1"/>
    </source>
</evidence>
<gene>
    <name evidence="1" type="ORF">D8867_03235</name>
</gene>
<dbReference type="Proteomes" id="UP000273998">
    <property type="component" value="Unassembled WGS sequence"/>
</dbReference>
<organism evidence="1 2">
    <name type="scientific">Streptococcus salivarius</name>
    <dbReference type="NCBI Taxonomy" id="1304"/>
    <lineage>
        <taxon>Bacteria</taxon>
        <taxon>Bacillati</taxon>
        <taxon>Bacillota</taxon>
        <taxon>Bacilli</taxon>
        <taxon>Lactobacillales</taxon>
        <taxon>Streptococcaceae</taxon>
        <taxon>Streptococcus</taxon>
    </lineage>
</organism>
<comment type="caution">
    <text evidence="1">The sequence shown here is derived from an EMBL/GenBank/DDBJ whole genome shotgun (WGS) entry which is preliminary data.</text>
</comment>
<accession>A0AAX1YD40</accession>
<proteinExistence type="predicted"/>
<evidence type="ECO:0008006" key="3">
    <source>
        <dbReference type="Google" id="ProtNLM"/>
    </source>
</evidence>
<dbReference type="PANTHER" id="PTHR35145">
    <property type="entry name" value="CYTOPLASMIC PROTEIN-RELATED"/>
    <property type="match status" value="1"/>
</dbReference>
<dbReference type="InterPro" id="IPR007351">
    <property type="entry name" value="YjbR"/>
</dbReference>
<protein>
    <recommendedName>
        <fullName evidence="3">MmcQ family protein</fullName>
    </recommendedName>
</protein>
<name>A0AAX1YD40_STRSL</name>